<keyword evidence="4" id="KW-1185">Reference proteome</keyword>
<accession>A0A5Q0H566</accession>
<dbReference type="InterPro" id="IPR029476">
    <property type="entry name" value="DNase_NucA_NucB"/>
</dbReference>
<dbReference type="KEGG" id="ssyi:EKG83_31675"/>
<proteinExistence type="predicted"/>
<dbReference type="RefSeq" id="WP_153278578.1">
    <property type="nucleotide sequence ID" value="NZ_CP034550.1"/>
</dbReference>
<evidence type="ECO:0000313" key="3">
    <source>
        <dbReference type="EMBL" id="QFZ21347.1"/>
    </source>
</evidence>
<dbReference type="Pfam" id="PF14040">
    <property type="entry name" value="DNase_NucA_NucB"/>
    <property type="match status" value="1"/>
</dbReference>
<protein>
    <recommendedName>
        <fullName evidence="2">Deoxyribonuclease NucA/NucB domain-containing protein</fullName>
    </recommendedName>
</protein>
<feature type="domain" description="Deoxyribonuclease NucA/NucB" evidence="2">
    <location>
        <begin position="375"/>
        <end position="458"/>
    </location>
</feature>
<feature type="region of interest" description="Disordered" evidence="1">
    <location>
        <begin position="376"/>
        <end position="397"/>
    </location>
</feature>
<dbReference type="EMBL" id="CP034550">
    <property type="protein sequence ID" value="QFZ21347.1"/>
    <property type="molecule type" value="Genomic_DNA"/>
</dbReference>
<dbReference type="AlphaFoldDB" id="A0A5Q0H566"/>
<gene>
    <name evidence="3" type="ORF">EKG83_31675</name>
</gene>
<dbReference type="Proteomes" id="UP000325787">
    <property type="component" value="Chromosome"/>
</dbReference>
<evidence type="ECO:0000259" key="2">
    <source>
        <dbReference type="Pfam" id="PF14040"/>
    </source>
</evidence>
<organism evidence="3 4">
    <name type="scientific">Saccharothrix syringae</name>
    <name type="common">Nocardiopsis syringae</name>
    <dbReference type="NCBI Taxonomy" id="103733"/>
    <lineage>
        <taxon>Bacteria</taxon>
        <taxon>Bacillati</taxon>
        <taxon>Actinomycetota</taxon>
        <taxon>Actinomycetes</taxon>
        <taxon>Pseudonocardiales</taxon>
        <taxon>Pseudonocardiaceae</taxon>
        <taxon>Saccharothrix</taxon>
    </lineage>
</organism>
<sequence length="462" mass="50293">MEHDEPHRLNPEAVLPPFWEFSSSWSSMHSGAVVQMKHRIRKMWSVLLGSVLIATAAPAANAQVPAPDPAGETIVNRFYETALDGTALKSAGQQYYEVNAADFSVAAPGGVGAAKPALPLPEVASGWDVGFEQECRDPANAAKSSSAEGWTKDHYRWCRGVTVNWDRLICGSGQCRLVAKILIQVVWLGYADAHNRKFHIWGKTLEVIEVEGEFDDDARVAAWADCAGTPGRSSCSARYQPDTRATLADIKAGRNNVFETVLTDTSIPNVGLTGEAVAPLEVYSWFTGAGGTLHPTDSLNTVSARVASRCDSVRLRSKQACTFNNVSAFLTYDKNDNAYPVSELVDHIRYAQDVLGAPGRWRNGAPDGPPLTRLRHAPTQNQNRARPKAQCRAANPGGWNGRVQQCDEYPFASTKEGGASGGPVSGKLIAARQNKEGGIQLNNWYQWDRIIDNDTFWVNLIG</sequence>
<reference evidence="4" key="1">
    <citation type="journal article" date="2021" name="Curr. Microbiol.">
        <title>Complete genome of nocamycin-producing strain Saccharothrix syringae NRRL B-16468 reveals the biosynthetic potential for secondary metabolites.</title>
        <authorList>
            <person name="Mo X."/>
            <person name="Yang S."/>
        </authorList>
    </citation>
    <scope>NUCLEOTIDE SEQUENCE [LARGE SCALE GENOMIC DNA]</scope>
    <source>
        <strain evidence="4">ATCC 51364 / DSM 43886 / JCM 6844 / KCTC 9398 / NBRC 14523 / NRRL B-16468 / INA 2240</strain>
    </source>
</reference>
<dbReference type="OrthoDB" id="2751008at2"/>
<evidence type="ECO:0000313" key="4">
    <source>
        <dbReference type="Proteomes" id="UP000325787"/>
    </source>
</evidence>
<evidence type="ECO:0000256" key="1">
    <source>
        <dbReference type="SAM" id="MobiDB-lite"/>
    </source>
</evidence>
<name>A0A5Q0H566_SACSY</name>